<dbReference type="Proteomes" id="UP000008311">
    <property type="component" value="Unassembled WGS sequence"/>
</dbReference>
<feature type="non-terminal residue" evidence="1">
    <location>
        <position position="1"/>
    </location>
</feature>
<keyword evidence="2" id="KW-1185">Reference proteome</keyword>
<feature type="non-terminal residue" evidence="1">
    <location>
        <position position="138"/>
    </location>
</feature>
<evidence type="ECO:0000313" key="1">
    <source>
        <dbReference type="EMBL" id="EEF24161.1"/>
    </source>
</evidence>
<proteinExistence type="predicted"/>
<gene>
    <name evidence="1" type="ORF">RCOM_1971990</name>
</gene>
<organism evidence="1 2">
    <name type="scientific">Ricinus communis</name>
    <name type="common">Castor bean</name>
    <dbReference type="NCBI Taxonomy" id="3988"/>
    <lineage>
        <taxon>Eukaryota</taxon>
        <taxon>Viridiplantae</taxon>
        <taxon>Streptophyta</taxon>
        <taxon>Embryophyta</taxon>
        <taxon>Tracheophyta</taxon>
        <taxon>Spermatophyta</taxon>
        <taxon>Magnoliopsida</taxon>
        <taxon>eudicotyledons</taxon>
        <taxon>Gunneridae</taxon>
        <taxon>Pentapetalae</taxon>
        <taxon>rosids</taxon>
        <taxon>fabids</taxon>
        <taxon>Malpighiales</taxon>
        <taxon>Euphorbiaceae</taxon>
        <taxon>Acalyphoideae</taxon>
        <taxon>Acalypheae</taxon>
        <taxon>Ricinus</taxon>
    </lineage>
</organism>
<dbReference type="AlphaFoldDB" id="B9TJ03"/>
<dbReference type="InParanoid" id="B9TJ03"/>
<evidence type="ECO:0000313" key="2">
    <source>
        <dbReference type="Proteomes" id="UP000008311"/>
    </source>
</evidence>
<protein>
    <submittedName>
        <fullName evidence="1">Uncharacterized protein</fullName>
    </submittedName>
</protein>
<dbReference type="EMBL" id="EQ983224">
    <property type="protein sequence ID" value="EEF24161.1"/>
    <property type="molecule type" value="Genomic_DNA"/>
</dbReference>
<accession>B9TJ03</accession>
<reference evidence="2" key="1">
    <citation type="journal article" date="2010" name="Nat. Biotechnol.">
        <title>Draft genome sequence of the oilseed species Ricinus communis.</title>
        <authorList>
            <person name="Chan A.P."/>
            <person name="Crabtree J."/>
            <person name="Zhao Q."/>
            <person name="Lorenzi H."/>
            <person name="Orvis J."/>
            <person name="Puiu D."/>
            <person name="Melake-Berhan A."/>
            <person name="Jones K.M."/>
            <person name="Redman J."/>
            <person name="Chen G."/>
            <person name="Cahoon E.B."/>
            <person name="Gedil M."/>
            <person name="Stanke M."/>
            <person name="Haas B.J."/>
            <person name="Wortman J.R."/>
            <person name="Fraser-Liggett C.M."/>
            <person name="Ravel J."/>
            <person name="Rabinowicz P.D."/>
        </authorList>
    </citation>
    <scope>NUCLEOTIDE SEQUENCE [LARGE SCALE GENOMIC DNA]</scope>
    <source>
        <strain evidence="2">cv. Hale</strain>
    </source>
</reference>
<sequence length="138" mass="14452">PLAPDVASKLQTPQFEAPVKLAQRMARDEGSTVFDDLQKARQADAADTLEQIIGTPEQLDALKVARGAQAADDFLATHVGIPVDSPEMAALLQKPAIKKAIAQAETTAANQGEGSIFTTTQNRANANVGGAVSAPQKY</sequence>
<name>B9TJ03_RICCO</name>